<dbReference type="AlphaFoldDB" id="A0A498SIX0"/>
<sequence length="249" mass="28901">MVAITALKYFALLIVVIPFCNSLIDIRHRFELPQIPADLKEEILFECKSTFIKFLQANKRKTTTTTTTTTVIPTNETVENGTGTVSPLPYTEEISPTDSQQCPMVINNCILTKTSPFMEYCEVKCLTISKTLTSDLQCWNDNCFVRATRICEEKFWRTVKAKNRKKKKKRMRCIPEIKHCYKLACLKCLGRECNMNCYGGGIQYTHLTKPHWKGYEEYRKFFPEMAEDILHKLVLVPEKTITIEDDEQK</sequence>
<evidence type="ECO:0000313" key="2">
    <source>
        <dbReference type="Proteomes" id="UP000276991"/>
    </source>
</evidence>
<accession>A0A498SIX0</accession>
<evidence type="ECO:0000313" key="1">
    <source>
        <dbReference type="EMBL" id="VBB29868.1"/>
    </source>
</evidence>
<dbReference type="Proteomes" id="UP000276991">
    <property type="component" value="Unassembled WGS sequence"/>
</dbReference>
<protein>
    <submittedName>
        <fullName evidence="1">Uncharacterized protein</fullName>
    </submittedName>
</protein>
<organism evidence="1 2">
    <name type="scientific">Acanthocheilonema viteae</name>
    <name type="common">Filarial nematode worm</name>
    <name type="synonym">Dipetalonema viteae</name>
    <dbReference type="NCBI Taxonomy" id="6277"/>
    <lineage>
        <taxon>Eukaryota</taxon>
        <taxon>Metazoa</taxon>
        <taxon>Ecdysozoa</taxon>
        <taxon>Nematoda</taxon>
        <taxon>Chromadorea</taxon>
        <taxon>Rhabditida</taxon>
        <taxon>Spirurina</taxon>
        <taxon>Spiruromorpha</taxon>
        <taxon>Filarioidea</taxon>
        <taxon>Onchocercidae</taxon>
        <taxon>Acanthocheilonema</taxon>
    </lineage>
</organism>
<name>A0A498SIX0_ACAVI</name>
<gene>
    <name evidence="1" type="ORF">NAV_LOCUS4659</name>
</gene>
<proteinExistence type="predicted"/>
<reference evidence="1 2" key="1">
    <citation type="submission" date="2018-08" db="EMBL/GenBank/DDBJ databases">
        <authorList>
            <person name="Laetsch R D."/>
            <person name="Stevens L."/>
            <person name="Kumar S."/>
            <person name="Blaxter L. M."/>
        </authorList>
    </citation>
    <scope>NUCLEOTIDE SEQUENCE [LARGE SCALE GENOMIC DNA]</scope>
</reference>
<keyword evidence="2" id="KW-1185">Reference proteome</keyword>
<dbReference type="OrthoDB" id="5818163at2759"/>
<dbReference type="EMBL" id="UPTC01000721">
    <property type="protein sequence ID" value="VBB29868.1"/>
    <property type="molecule type" value="Genomic_DNA"/>
</dbReference>